<dbReference type="KEGG" id="lwi:UE46_10085"/>
<dbReference type="Gene3D" id="3.10.450.50">
    <property type="match status" value="1"/>
</dbReference>
<sequence>METLKRHLLALEEKLLHADVRGSAAELNKILADGFFEIGSSGRVLYKEEPIAEAGIGEVEMALTDYEIQIVTAEVVLATYRIFDVTKKQHSLRSSLWKFQEDRWQLVFHQGTKSI</sequence>
<dbReference type="InterPro" id="IPR032710">
    <property type="entry name" value="NTF2-like_dom_sf"/>
</dbReference>
<dbReference type="InterPro" id="IPR027843">
    <property type="entry name" value="DUF4440"/>
</dbReference>
<dbReference type="EMBL" id="CP011102">
    <property type="protein sequence ID" value="AQY51372.1"/>
    <property type="molecule type" value="Genomic_DNA"/>
</dbReference>
<dbReference type="Pfam" id="PF14534">
    <property type="entry name" value="DUF4440"/>
    <property type="match status" value="1"/>
</dbReference>
<dbReference type="RefSeq" id="WP_036061557.1">
    <property type="nucleotide sequence ID" value="NZ_CP011102.1"/>
</dbReference>
<accession>A0A1S7FVF4</accession>
<evidence type="ECO:0000313" key="3">
    <source>
        <dbReference type="Proteomes" id="UP000223060"/>
    </source>
</evidence>
<protein>
    <submittedName>
        <fullName evidence="2">RNAse H</fullName>
    </submittedName>
</protein>
<name>A0A1S7FVF4_9LIST</name>
<proteinExistence type="predicted"/>
<reference evidence="3" key="1">
    <citation type="submission" date="2015-03" db="EMBL/GenBank/DDBJ databases">
        <authorList>
            <person name="Ferrari E."/>
            <person name="Walter M.C."/>
            <person name="Huptas C."/>
            <person name="Scherer S."/>
            <person name="Mueller-Herbst S."/>
        </authorList>
    </citation>
    <scope>NUCLEOTIDE SEQUENCE [LARGE SCALE GENOMIC DNA]</scope>
    <source>
        <strain evidence="3">LWP01</strain>
    </source>
</reference>
<dbReference type="AlphaFoldDB" id="A0A1S7FVF4"/>
<evidence type="ECO:0000259" key="1">
    <source>
        <dbReference type="Pfam" id="PF14534"/>
    </source>
</evidence>
<evidence type="ECO:0000313" key="2">
    <source>
        <dbReference type="EMBL" id="AQY51372.1"/>
    </source>
</evidence>
<feature type="domain" description="DUF4440" evidence="1">
    <location>
        <begin position="8"/>
        <end position="106"/>
    </location>
</feature>
<dbReference type="SUPFAM" id="SSF54427">
    <property type="entry name" value="NTF2-like"/>
    <property type="match status" value="1"/>
</dbReference>
<organism evidence="2 3">
    <name type="scientific">Listeria weihenstephanensis</name>
    <dbReference type="NCBI Taxonomy" id="1006155"/>
    <lineage>
        <taxon>Bacteria</taxon>
        <taxon>Bacillati</taxon>
        <taxon>Bacillota</taxon>
        <taxon>Bacilli</taxon>
        <taxon>Bacillales</taxon>
        <taxon>Listeriaceae</taxon>
        <taxon>Listeria</taxon>
    </lineage>
</organism>
<dbReference type="Proteomes" id="UP000223060">
    <property type="component" value="Chromosome"/>
</dbReference>
<keyword evidence="3" id="KW-1185">Reference proteome</keyword>
<gene>
    <name evidence="2" type="ORF">UE46_10085</name>
</gene>